<evidence type="ECO:0000313" key="1">
    <source>
        <dbReference type="EMBL" id="CAG8837631.1"/>
    </source>
</evidence>
<dbReference type="EMBL" id="CAJVQA010082011">
    <property type="protein sequence ID" value="CAG8837631.1"/>
    <property type="molecule type" value="Genomic_DNA"/>
</dbReference>
<dbReference type="Proteomes" id="UP000789759">
    <property type="component" value="Unassembled WGS sequence"/>
</dbReference>
<keyword evidence="2" id="KW-1185">Reference proteome</keyword>
<accession>A0A9N9PLX9</accession>
<evidence type="ECO:0000313" key="2">
    <source>
        <dbReference type="Proteomes" id="UP000789759"/>
    </source>
</evidence>
<organism evidence="1 2">
    <name type="scientific">Cetraspora pellucida</name>
    <dbReference type="NCBI Taxonomy" id="1433469"/>
    <lineage>
        <taxon>Eukaryota</taxon>
        <taxon>Fungi</taxon>
        <taxon>Fungi incertae sedis</taxon>
        <taxon>Mucoromycota</taxon>
        <taxon>Glomeromycotina</taxon>
        <taxon>Glomeromycetes</taxon>
        <taxon>Diversisporales</taxon>
        <taxon>Gigasporaceae</taxon>
        <taxon>Cetraspora</taxon>
    </lineage>
</organism>
<feature type="non-terminal residue" evidence="1">
    <location>
        <position position="58"/>
    </location>
</feature>
<dbReference type="AlphaFoldDB" id="A0A9N9PLX9"/>
<proteinExistence type="predicted"/>
<dbReference type="OrthoDB" id="10491845at2759"/>
<comment type="caution">
    <text evidence="1">The sequence shown here is derived from an EMBL/GenBank/DDBJ whole genome shotgun (WGS) entry which is preliminary data.</text>
</comment>
<gene>
    <name evidence="1" type="ORF">CPELLU_LOCUS21586</name>
</gene>
<feature type="non-terminal residue" evidence="1">
    <location>
        <position position="1"/>
    </location>
</feature>
<sequence length="58" mass="6628">HVLPQNYNYVVESFKSIQPLNFLGAFSEPFEAKSLCKKHEVEPLKESNIFCLNDIIAS</sequence>
<reference evidence="1" key="1">
    <citation type="submission" date="2021-06" db="EMBL/GenBank/DDBJ databases">
        <authorList>
            <person name="Kallberg Y."/>
            <person name="Tangrot J."/>
            <person name="Rosling A."/>
        </authorList>
    </citation>
    <scope>NUCLEOTIDE SEQUENCE</scope>
    <source>
        <strain evidence="1">FL966</strain>
    </source>
</reference>
<protein>
    <submittedName>
        <fullName evidence="1">9102_t:CDS:1</fullName>
    </submittedName>
</protein>
<name>A0A9N9PLX9_9GLOM</name>